<dbReference type="InterPro" id="IPR000160">
    <property type="entry name" value="GGDEF_dom"/>
</dbReference>
<protein>
    <submittedName>
        <fullName evidence="3">GGDEF domain-containing protein</fullName>
    </submittedName>
</protein>
<evidence type="ECO:0000259" key="2">
    <source>
        <dbReference type="PROSITE" id="PS50887"/>
    </source>
</evidence>
<dbReference type="AlphaFoldDB" id="A0A839K174"/>
<evidence type="ECO:0000256" key="1">
    <source>
        <dbReference type="SAM" id="Phobius"/>
    </source>
</evidence>
<organism evidence="3 4">
    <name type="scientific">Variimorphobacter saccharofermentans</name>
    <dbReference type="NCBI Taxonomy" id="2755051"/>
    <lineage>
        <taxon>Bacteria</taxon>
        <taxon>Bacillati</taxon>
        <taxon>Bacillota</taxon>
        <taxon>Clostridia</taxon>
        <taxon>Lachnospirales</taxon>
        <taxon>Lachnospiraceae</taxon>
        <taxon>Variimorphobacter</taxon>
    </lineage>
</organism>
<proteinExistence type="predicted"/>
<dbReference type="InterPro" id="IPR043128">
    <property type="entry name" value="Rev_trsase/Diguanyl_cyclase"/>
</dbReference>
<dbReference type="InterPro" id="IPR029787">
    <property type="entry name" value="Nucleotide_cyclase"/>
</dbReference>
<dbReference type="Proteomes" id="UP000574276">
    <property type="component" value="Unassembled WGS sequence"/>
</dbReference>
<dbReference type="SUPFAM" id="SSF55073">
    <property type="entry name" value="Nucleotide cyclase"/>
    <property type="match status" value="1"/>
</dbReference>
<dbReference type="Gene3D" id="3.30.70.270">
    <property type="match status" value="1"/>
</dbReference>
<dbReference type="CDD" id="cd01949">
    <property type="entry name" value="GGDEF"/>
    <property type="match status" value="1"/>
</dbReference>
<dbReference type="GO" id="GO:0052621">
    <property type="term" value="F:diguanylate cyclase activity"/>
    <property type="evidence" value="ECO:0007669"/>
    <property type="project" value="TreeGrafter"/>
</dbReference>
<feature type="domain" description="GGDEF" evidence="2">
    <location>
        <begin position="221"/>
        <end position="317"/>
    </location>
</feature>
<dbReference type="Pfam" id="PF00990">
    <property type="entry name" value="GGDEF"/>
    <property type="match status" value="1"/>
</dbReference>
<dbReference type="PANTHER" id="PTHR45138:SF9">
    <property type="entry name" value="DIGUANYLATE CYCLASE DGCM-RELATED"/>
    <property type="match status" value="1"/>
</dbReference>
<evidence type="ECO:0000313" key="4">
    <source>
        <dbReference type="Proteomes" id="UP000574276"/>
    </source>
</evidence>
<dbReference type="InterPro" id="IPR050469">
    <property type="entry name" value="Diguanylate_Cyclase"/>
</dbReference>
<keyword evidence="4" id="KW-1185">Reference proteome</keyword>
<evidence type="ECO:0000313" key="3">
    <source>
        <dbReference type="EMBL" id="MBB2183494.1"/>
    </source>
</evidence>
<sequence>MGAALILAYILNEMNIFEVDKTTMRICFLISILLISIPQVIIRKEKMLSHPASKFVIMVLIMLLTLITTVVLNTHATLLYILPMLLASQYRSYRIYWMAFCSSVFCCIISPILAYFLGAWNLKFLTGYIEILCSVLIRVTPIESPDLGHDLGEMVLYMILPQLLILSAYGAIMYTVTKNSIENLRNQIQIIHMSVYDSLTGLLNRNSYETNLPAYMNACKKSISCIYIDANGLHELNDYLGHAAGDKMLRSIAEVIKDNFGSEDTFRIGGDEFVAFAKDVDEKEVEKRVNRIKEDIHQQGYQISIGVAFATDFDDMD</sequence>
<keyword evidence="1" id="KW-0472">Membrane</keyword>
<comment type="caution">
    <text evidence="3">The sequence shown here is derived from an EMBL/GenBank/DDBJ whole genome shotgun (WGS) entry which is preliminary data.</text>
</comment>
<dbReference type="SMART" id="SM00267">
    <property type="entry name" value="GGDEF"/>
    <property type="match status" value="1"/>
</dbReference>
<dbReference type="RefSeq" id="WP_228353149.1">
    <property type="nucleotide sequence ID" value="NZ_JACEGA010000001.1"/>
</dbReference>
<gene>
    <name evidence="3" type="ORF">H0486_11455</name>
</gene>
<accession>A0A839K174</accession>
<dbReference type="NCBIfam" id="TIGR00254">
    <property type="entry name" value="GGDEF"/>
    <property type="match status" value="1"/>
</dbReference>
<dbReference type="PANTHER" id="PTHR45138">
    <property type="entry name" value="REGULATORY COMPONENTS OF SENSORY TRANSDUCTION SYSTEM"/>
    <property type="match status" value="1"/>
</dbReference>
<keyword evidence="1" id="KW-0812">Transmembrane</keyword>
<keyword evidence="1" id="KW-1133">Transmembrane helix</keyword>
<name>A0A839K174_9FIRM</name>
<reference evidence="3 4" key="1">
    <citation type="submission" date="2020-07" db="EMBL/GenBank/DDBJ databases">
        <title>Characterization and genome sequencing of isolate MD1, a novel member within the family Lachnospiraceae.</title>
        <authorList>
            <person name="Rettenmaier R."/>
            <person name="Di Bello L."/>
            <person name="Zinser C."/>
            <person name="Scheitz K."/>
            <person name="Liebl W."/>
            <person name="Zverlov V."/>
        </authorList>
    </citation>
    <scope>NUCLEOTIDE SEQUENCE [LARGE SCALE GENOMIC DNA]</scope>
    <source>
        <strain evidence="3 4">MD1</strain>
    </source>
</reference>
<feature type="transmembrane region" description="Helical" evidence="1">
    <location>
        <begin position="23"/>
        <end position="43"/>
    </location>
</feature>
<feature type="transmembrane region" description="Helical" evidence="1">
    <location>
        <begin position="154"/>
        <end position="176"/>
    </location>
</feature>
<feature type="transmembrane region" description="Helical" evidence="1">
    <location>
        <begin position="95"/>
        <end position="117"/>
    </location>
</feature>
<feature type="transmembrane region" description="Helical" evidence="1">
    <location>
        <begin position="55"/>
        <end position="83"/>
    </location>
</feature>
<dbReference type="EMBL" id="JACEGA010000001">
    <property type="protein sequence ID" value="MBB2183494.1"/>
    <property type="molecule type" value="Genomic_DNA"/>
</dbReference>
<dbReference type="PROSITE" id="PS50887">
    <property type="entry name" value="GGDEF"/>
    <property type="match status" value="1"/>
</dbReference>